<feature type="compositionally biased region" description="Polar residues" evidence="2">
    <location>
        <begin position="658"/>
        <end position="668"/>
    </location>
</feature>
<dbReference type="GO" id="GO:0008270">
    <property type="term" value="F:zinc ion binding"/>
    <property type="evidence" value="ECO:0007669"/>
    <property type="project" value="UniProtKB-KW"/>
</dbReference>
<feature type="compositionally biased region" description="Basic residues" evidence="2">
    <location>
        <begin position="573"/>
        <end position="586"/>
    </location>
</feature>
<evidence type="ECO:0000256" key="1">
    <source>
        <dbReference type="PROSITE-ProRule" id="PRU00047"/>
    </source>
</evidence>
<dbReference type="PANTHER" id="PTHR31286">
    <property type="entry name" value="GLYCINE-RICH CELL WALL STRUCTURAL PROTEIN 1.8-LIKE"/>
    <property type="match status" value="1"/>
</dbReference>
<feature type="region of interest" description="Disordered" evidence="2">
    <location>
        <begin position="638"/>
        <end position="668"/>
    </location>
</feature>
<dbReference type="EMBL" id="OZ034821">
    <property type="protein sequence ID" value="CAL1408399.1"/>
    <property type="molecule type" value="Genomic_DNA"/>
</dbReference>
<dbReference type="PROSITE" id="PS50158">
    <property type="entry name" value="ZF_CCHC"/>
    <property type="match status" value="1"/>
</dbReference>
<keyword evidence="1" id="KW-0862">Zinc</keyword>
<feature type="domain" description="CCHC-type" evidence="3">
    <location>
        <begin position="312"/>
        <end position="326"/>
    </location>
</feature>
<gene>
    <name evidence="4" type="ORF">LTRI10_LOCUS47997</name>
</gene>
<feature type="compositionally biased region" description="Basic and acidic residues" evidence="2">
    <location>
        <begin position="372"/>
        <end position="388"/>
    </location>
</feature>
<dbReference type="AlphaFoldDB" id="A0AAV2GE07"/>
<proteinExistence type="predicted"/>
<dbReference type="GO" id="GO:0003676">
    <property type="term" value="F:nucleic acid binding"/>
    <property type="evidence" value="ECO:0007669"/>
    <property type="project" value="InterPro"/>
</dbReference>
<accession>A0AAV2GE07</accession>
<name>A0AAV2GE07_9ROSI</name>
<dbReference type="InterPro" id="IPR040256">
    <property type="entry name" value="At4g02000-like"/>
</dbReference>
<dbReference type="Proteomes" id="UP001497516">
    <property type="component" value="Chromosome 8"/>
</dbReference>
<dbReference type="PANTHER" id="PTHR31286:SF99">
    <property type="entry name" value="DUF4283 DOMAIN-CONTAINING PROTEIN"/>
    <property type="match status" value="1"/>
</dbReference>
<feature type="compositionally biased region" description="Polar residues" evidence="2">
    <location>
        <begin position="535"/>
        <end position="555"/>
    </location>
</feature>
<evidence type="ECO:0000256" key="2">
    <source>
        <dbReference type="SAM" id="MobiDB-lite"/>
    </source>
</evidence>
<reference evidence="4 5" key="1">
    <citation type="submission" date="2024-04" db="EMBL/GenBank/DDBJ databases">
        <authorList>
            <person name="Fracassetti M."/>
        </authorList>
    </citation>
    <scope>NUCLEOTIDE SEQUENCE [LARGE SCALE GENOMIC DNA]</scope>
</reference>
<dbReference type="InterPro" id="IPR025558">
    <property type="entry name" value="DUF4283"/>
</dbReference>
<sequence>MTVQPSSASVVLETGRPPDTGQTPVLHPAIALSSESKELPSSSAMMVDSIAEDVHLSAKPSVVEVNNIPDNQLTLMITPSNQATPTLKQPISYASVLTGGPLAPTSQPLSVQWTPVGEHDLIPGERNGEPALSISMDFKNRLCAPWHRTLVVRLLGIKIGFHTLCSRLKALWRPTGSMEVRDLDEACYLVKLNNDQDYFKALTDGPWMIFDHYMAVQQWTPRFKVSDPLPKTMIVWVHLPELKIHFYHKEVLNTLGNLIGRTIKLDYHTLTQQRAKFARLAVEVDLSRPLVPRIWLDDDWQPVEYENLPTVCFECGKIGHSSTSCPLLRPTAAVEGAGIADGGTQVSSPESSSEVNAVFGPWMLVTRKGRRNPRDLHSKGKEKDLGINIKSKEKELGNFLHGAPAKNGKNGLKTKESEVSLPVVAQQSPSHLQRPPAQGRIDNGGKSSGEGKQNGKEVLREEGSPAGKSLLGPGPSQGPSSKKGQPKSEAARTSPPPSKLLPDPSLISGPNEGTSSGPRTQDSPKVLPLTPPPTCVSTGPNGTIMQIIQVPSESGGSHHRSEKSSPSTVDRTKGKRSSKGRSKKGSPAKLNPMRPLHVWSPMKDRKAKSKSRMASLTLHEINAWTEAAQSAKSYQTEKALSEVHLPPSSPGYSMGVPPTSSALTGADA</sequence>
<evidence type="ECO:0000313" key="5">
    <source>
        <dbReference type="Proteomes" id="UP001497516"/>
    </source>
</evidence>
<evidence type="ECO:0000313" key="4">
    <source>
        <dbReference type="EMBL" id="CAL1408399.1"/>
    </source>
</evidence>
<organism evidence="4 5">
    <name type="scientific">Linum trigynum</name>
    <dbReference type="NCBI Taxonomy" id="586398"/>
    <lineage>
        <taxon>Eukaryota</taxon>
        <taxon>Viridiplantae</taxon>
        <taxon>Streptophyta</taxon>
        <taxon>Embryophyta</taxon>
        <taxon>Tracheophyta</taxon>
        <taxon>Spermatophyta</taxon>
        <taxon>Magnoliopsida</taxon>
        <taxon>eudicotyledons</taxon>
        <taxon>Gunneridae</taxon>
        <taxon>Pentapetalae</taxon>
        <taxon>rosids</taxon>
        <taxon>fabids</taxon>
        <taxon>Malpighiales</taxon>
        <taxon>Linaceae</taxon>
        <taxon>Linum</taxon>
    </lineage>
</organism>
<feature type="compositionally biased region" description="Polar residues" evidence="2">
    <location>
        <begin position="511"/>
        <end position="523"/>
    </location>
</feature>
<feature type="region of interest" description="Disordered" evidence="2">
    <location>
        <begin position="425"/>
        <end position="612"/>
    </location>
</feature>
<feature type="region of interest" description="Disordered" evidence="2">
    <location>
        <begin position="369"/>
        <end position="388"/>
    </location>
</feature>
<evidence type="ECO:0000259" key="3">
    <source>
        <dbReference type="PROSITE" id="PS50158"/>
    </source>
</evidence>
<dbReference type="Pfam" id="PF14111">
    <property type="entry name" value="DUF4283"/>
    <property type="match status" value="1"/>
</dbReference>
<keyword evidence="1" id="KW-0863">Zinc-finger</keyword>
<dbReference type="InterPro" id="IPR001878">
    <property type="entry name" value="Znf_CCHC"/>
</dbReference>
<feature type="region of interest" description="Disordered" evidence="2">
    <location>
        <begin position="1"/>
        <end position="25"/>
    </location>
</feature>
<keyword evidence="5" id="KW-1185">Reference proteome</keyword>
<protein>
    <recommendedName>
        <fullName evidence="3">CCHC-type domain-containing protein</fullName>
    </recommendedName>
</protein>
<feature type="compositionally biased region" description="Basic and acidic residues" evidence="2">
    <location>
        <begin position="453"/>
        <end position="463"/>
    </location>
</feature>
<keyword evidence="1" id="KW-0479">Metal-binding</keyword>